<dbReference type="AlphaFoldDB" id="A0A034VPB4"/>
<comment type="function">
    <text evidence="1 9">Component of the MICOS complex, a large protein complex of the mitochondrial inner membrane that plays crucial roles in the maintenance of crista junctions, inner membrane architecture, and formation of contact sites to the outer membrane.</text>
</comment>
<dbReference type="PANTHER" id="PTHR21304">
    <property type="entry name" value="MICOS COMPLEX SUBUNIT MIC10"/>
    <property type="match status" value="1"/>
</dbReference>
<dbReference type="GO" id="GO:0061617">
    <property type="term" value="C:MICOS complex"/>
    <property type="evidence" value="ECO:0007669"/>
    <property type="project" value="UniProtKB-UniRule"/>
</dbReference>
<organism evidence="10">
    <name type="scientific">Bactrocera dorsalis</name>
    <name type="common">Oriental fruit fly</name>
    <name type="synonym">Dacus dorsalis</name>
    <dbReference type="NCBI Taxonomy" id="27457"/>
    <lineage>
        <taxon>Eukaryota</taxon>
        <taxon>Metazoa</taxon>
        <taxon>Ecdysozoa</taxon>
        <taxon>Arthropoda</taxon>
        <taxon>Hexapoda</taxon>
        <taxon>Insecta</taxon>
        <taxon>Pterygota</taxon>
        <taxon>Neoptera</taxon>
        <taxon>Endopterygota</taxon>
        <taxon>Diptera</taxon>
        <taxon>Brachycera</taxon>
        <taxon>Muscomorpha</taxon>
        <taxon>Tephritoidea</taxon>
        <taxon>Tephritidae</taxon>
        <taxon>Bactrocera</taxon>
        <taxon>Bactrocera</taxon>
    </lineage>
</organism>
<keyword evidence="8 9" id="KW-0472">Membrane</keyword>
<reference evidence="10" key="1">
    <citation type="journal article" date="2014" name="BMC Genomics">
        <title>Characterizing the developmental transcriptome of the oriental fruit fly, Bactrocera dorsalis (Diptera: Tephritidae) through comparative genomic analysis with Drosophila melanogaster utilizing modENCODE datasets.</title>
        <authorList>
            <person name="Geib S.M."/>
            <person name="Calla B."/>
            <person name="Hall B."/>
            <person name="Hou S."/>
            <person name="Manoukis N.C."/>
        </authorList>
    </citation>
    <scope>NUCLEOTIDE SEQUENCE</scope>
    <source>
        <strain evidence="10">Punador</strain>
    </source>
</reference>
<comment type="subcellular location">
    <subcellularLocation>
        <location evidence="2 9">Mitochondrion inner membrane</location>
        <topology evidence="2 9">Single-pass membrane protein</topology>
    </subcellularLocation>
</comment>
<evidence type="ECO:0000256" key="2">
    <source>
        <dbReference type="ARBA" id="ARBA00004434"/>
    </source>
</evidence>
<accession>A0A034VPB4</accession>
<gene>
    <name evidence="10" type="primary">MOS1</name>
</gene>
<keyword evidence="5 9" id="KW-0999">Mitochondrion inner membrane</keyword>
<evidence type="ECO:0000313" key="10">
    <source>
        <dbReference type="EMBL" id="JAC45141.1"/>
    </source>
</evidence>
<proteinExistence type="inferred from homology"/>
<dbReference type="PANTHER" id="PTHR21304:SF0">
    <property type="entry name" value="MICOS COMPLEX SUBUNIT MIC10"/>
    <property type="match status" value="1"/>
</dbReference>
<keyword evidence="4 9" id="KW-0812">Transmembrane</keyword>
<evidence type="ECO:0000256" key="1">
    <source>
        <dbReference type="ARBA" id="ARBA00002689"/>
    </source>
</evidence>
<evidence type="ECO:0000256" key="6">
    <source>
        <dbReference type="ARBA" id="ARBA00022989"/>
    </source>
</evidence>
<keyword evidence="6 9" id="KW-1133">Transmembrane helix</keyword>
<comment type="subunit">
    <text evidence="9">Component of the mitochondrial contact site and cristae organizing system (MICOS) complex.</text>
</comment>
<keyword evidence="7 9" id="KW-0496">Mitochondrion</keyword>
<name>A0A034VPB4_BACDO</name>
<evidence type="ECO:0000256" key="8">
    <source>
        <dbReference type="ARBA" id="ARBA00023136"/>
    </source>
</evidence>
<dbReference type="InterPro" id="IPR007512">
    <property type="entry name" value="Mic10"/>
</dbReference>
<evidence type="ECO:0000256" key="3">
    <source>
        <dbReference type="ARBA" id="ARBA00006792"/>
    </source>
</evidence>
<protein>
    <recommendedName>
        <fullName evidence="9">MICOS complex subunit MIC10</fullName>
    </recommendedName>
</protein>
<dbReference type="Pfam" id="PF04418">
    <property type="entry name" value="DUF543"/>
    <property type="match status" value="1"/>
</dbReference>
<feature type="transmembrane region" description="Helical" evidence="9">
    <location>
        <begin position="49"/>
        <end position="67"/>
    </location>
</feature>
<dbReference type="EMBL" id="GAKP01013811">
    <property type="protein sequence ID" value="JAC45141.1"/>
    <property type="molecule type" value="Transcribed_RNA"/>
</dbReference>
<comment type="similarity">
    <text evidence="3 9">Belongs to the MICOS complex subunit Mic10 family.</text>
</comment>
<evidence type="ECO:0000256" key="9">
    <source>
        <dbReference type="RuleBase" id="RU363011"/>
    </source>
</evidence>
<evidence type="ECO:0000256" key="7">
    <source>
        <dbReference type="ARBA" id="ARBA00023128"/>
    </source>
</evidence>
<sequence>MSQNKRNTTDSSNATNSQTAATLKSHVSFDTYPEEKLDKLMGKCWTDCLIKGGAGFGIGFLVTLLFIRRMWPPILGSSFGLGVSYKECERNLQSQTKCEAADKVNENKLA</sequence>
<evidence type="ECO:0000256" key="5">
    <source>
        <dbReference type="ARBA" id="ARBA00022792"/>
    </source>
</evidence>
<evidence type="ECO:0000256" key="4">
    <source>
        <dbReference type="ARBA" id="ARBA00022692"/>
    </source>
</evidence>